<sequence length="652" mass="65466">MLLYAVLATLLTCSGIVSAAPAPDTGGAASSLDASSKASVATVAYQEICYLTLFDAEDITSLKYGKDTLAQDENGQDVYINDGYKKDSSGKEYYYEEACYKSSKVDGKTQSNTVASSSTTDSRPFSSLIGTLGLDDGVSGFLSGLTSGDSLGLRGLVRFVKRQFDSQTIGAILGQPAAADPAASSSSSAAPPIDNEDSATPSSPDYFDAPSPTPTPTLTTTAAPSPTAIDPLEIANGFGGIQSVGNALPGRVGAEDILGPAFSSADAGPTTGFAATTTDAGDQATQAAPQQTETPDAQPSTSAFTPAPGPPGYPSAFAPAAGSPGSPSSFTPADGPPSASPTVAVNPNDDAAPQPTQFQPASSPPVVPTPLSTFTPAASPPTTDIAAPATTQQVQPAPSSPDVQTAAPPVDSAPSFFTPASSVVTPTILSTSSPVIADTPTPAATSAPSSTTVDTPASSSTVPLRIYVAAASPTSSSVDAASSPNTSLAVVSLAPTAVPAHVVSDSRGGVSALGLASSPLAPLPSPSSSSGRRRAKGRYSSQHRTQRVCHAALARSRRLWEKSPDTLSPPRPASSPAAPLDSRAQPSWLAPVGFLLLAKRPSHDRTASLAPTRRKAAVLDPAGKRVGATGLCGSGDEGDGRVCGLQGRGWDS</sequence>
<feature type="compositionally biased region" description="Low complexity" evidence="1">
    <location>
        <begin position="265"/>
        <end position="306"/>
    </location>
</feature>
<proteinExistence type="predicted"/>
<feature type="signal peptide" evidence="2">
    <location>
        <begin position="1"/>
        <end position="19"/>
    </location>
</feature>
<feature type="compositionally biased region" description="Low complexity" evidence="1">
    <location>
        <begin position="216"/>
        <end position="228"/>
    </location>
</feature>
<feature type="compositionally biased region" description="Low complexity" evidence="1">
    <location>
        <begin position="369"/>
        <end position="397"/>
    </location>
</feature>
<feature type="compositionally biased region" description="Low complexity" evidence="1">
    <location>
        <begin position="314"/>
        <end position="333"/>
    </location>
</feature>
<evidence type="ECO:0000256" key="2">
    <source>
        <dbReference type="SAM" id="SignalP"/>
    </source>
</evidence>
<feature type="region of interest" description="Disordered" evidence="1">
    <location>
        <begin position="178"/>
        <end position="228"/>
    </location>
</feature>
<feature type="chain" id="PRO_5001593882" evidence="2">
    <location>
        <begin position="20"/>
        <end position="652"/>
    </location>
</feature>
<feature type="compositionally biased region" description="Low complexity" evidence="1">
    <location>
        <begin position="437"/>
        <end position="458"/>
    </location>
</feature>
<accession>A0A061AG26</accession>
<dbReference type="AlphaFoldDB" id="A0A061AG26"/>
<dbReference type="OrthoDB" id="2530314at2759"/>
<dbReference type="PRINTS" id="PR01217">
    <property type="entry name" value="PRICHEXTENSN"/>
</dbReference>
<organism evidence="3">
    <name type="scientific">Rhodotorula toruloides</name>
    <name type="common">Yeast</name>
    <name type="synonym">Rhodosporidium toruloides</name>
    <dbReference type="NCBI Taxonomy" id="5286"/>
    <lineage>
        <taxon>Eukaryota</taxon>
        <taxon>Fungi</taxon>
        <taxon>Dikarya</taxon>
        <taxon>Basidiomycota</taxon>
        <taxon>Pucciniomycotina</taxon>
        <taxon>Microbotryomycetes</taxon>
        <taxon>Sporidiobolales</taxon>
        <taxon>Sporidiobolaceae</taxon>
        <taxon>Rhodotorula</taxon>
    </lineage>
</organism>
<feature type="region of interest" description="Disordered" evidence="1">
    <location>
        <begin position="263"/>
        <end position="413"/>
    </location>
</feature>
<dbReference type="EMBL" id="LK052937">
    <property type="protein sequence ID" value="CDR36467.1"/>
    <property type="molecule type" value="Genomic_DNA"/>
</dbReference>
<evidence type="ECO:0000256" key="1">
    <source>
        <dbReference type="SAM" id="MobiDB-lite"/>
    </source>
</evidence>
<keyword evidence="2" id="KW-0732">Signal</keyword>
<feature type="compositionally biased region" description="Low complexity" evidence="1">
    <location>
        <begin position="515"/>
        <end position="530"/>
    </location>
</feature>
<feature type="compositionally biased region" description="Low complexity" evidence="1">
    <location>
        <begin position="178"/>
        <end position="192"/>
    </location>
</feature>
<protein>
    <submittedName>
        <fullName evidence="3">RHTO0S02e02608g1_1</fullName>
    </submittedName>
</protein>
<gene>
    <name evidence="3" type="ORF">RHTO0S_02e02608g</name>
</gene>
<feature type="region of interest" description="Disordered" evidence="1">
    <location>
        <begin position="620"/>
        <end position="652"/>
    </location>
</feature>
<reference evidence="3" key="1">
    <citation type="journal article" date="2014" name="Genome Announc.">
        <title>Draft genome sequence of Rhodosporidium toruloides CECT1137, an oleaginous yeast of biotechnological interest.</title>
        <authorList>
            <person name="Morin N."/>
            <person name="Calcas X."/>
            <person name="Devillers H."/>
            <person name="Durrens P."/>
            <person name="Sherman D.J."/>
            <person name="Nicaud J.-M."/>
            <person name="Neuveglise C."/>
        </authorList>
    </citation>
    <scope>NUCLEOTIDE SEQUENCE</scope>
    <source>
        <strain evidence="3">CECT1137</strain>
    </source>
</reference>
<feature type="compositionally biased region" description="Low complexity" evidence="1">
    <location>
        <begin position="574"/>
        <end position="584"/>
    </location>
</feature>
<feature type="region of interest" description="Disordered" evidence="1">
    <location>
        <begin position="515"/>
        <end position="584"/>
    </location>
</feature>
<feature type="region of interest" description="Disordered" evidence="1">
    <location>
        <begin position="435"/>
        <end position="458"/>
    </location>
</feature>
<name>A0A061AG26_RHOTO</name>
<evidence type="ECO:0000313" key="3">
    <source>
        <dbReference type="EMBL" id="CDR36467.1"/>
    </source>
</evidence>